<proteinExistence type="predicted"/>
<comment type="caution">
    <text evidence="2">The sequence shown here is derived from an EMBL/GenBank/DDBJ whole genome shotgun (WGS) entry which is preliminary data.</text>
</comment>
<gene>
    <name evidence="2" type="ORF">BSZ32_09510</name>
</gene>
<dbReference type="RefSeq" id="WP_105043207.1">
    <property type="nucleotide sequence ID" value="NZ_MQWA01000001.1"/>
</dbReference>
<keyword evidence="3" id="KW-1185">Reference proteome</keyword>
<dbReference type="EMBL" id="MQWA01000001">
    <property type="protein sequence ID" value="PQJ28714.1"/>
    <property type="molecule type" value="Genomic_DNA"/>
</dbReference>
<dbReference type="Pfam" id="PF14690">
    <property type="entry name" value="Zn_ribbon_ISL3"/>
    <property type="match status" value="1"/>
</dbReference>
<protein>
    <recommendedName>
        <fullName evidence="1">Transposase IS204/IS1001/IS1096/IS1165 zinc-finger domain-containing protein</fullName>
    </recommendedName>
</protein>
<name>A0A2S7U2U1_9BACT</name>
<evidence type="ECO:0000313" key="2">
    <source>
        <dbReference type="EMBL" id="PQJ28714.1"/>
    </source>
</evidence>
<feature type="domain" description="Transposase IS204/IS1001/IS1096/IS1165 zinc-finger" evidence="1">
    <location>
        <begin position="40"/>
        <end position="83"/>
    </location>
</feature>
<sequence length="162" mass="18626">MTTSALFHTQGIRGFKYEKTHRKNGVEYYHVRSSAAHVDCPLCGSADTVIVKTAKTREIRGLHIGLKKTILRVRIRRVLCSSCGKCPQEPITFCAGPYLTYTKWLAKYVLALRREMSISAVARFTGLHWESVKEIEKTYLRKKYKKPHLGKVQYMGIDEVYL</sequence>
<organism evidence="2 3">
    <name type="scientific">Rubritalea profundi</name>
    <dbReference type="NCBI Taxonomy" id="1658618"/>
    <lineage>
        <taxon>Bacteria</taxon>
        <taxon>Pseudomonadati</taxon>
        <taxon>Verrucomicrobiota</taxon>
        <taxon>Verrucomicrobiia</taxon>
        <taxon>Verrucomicrobiales</taxon>
        <taxon>Rubritaleaceae</taxon>
        <taxon>Rubritalea</taxon>
    </lineage>
</organism>
<dbReference type="OrthoDB" id="285901at2"/>
<accession>A0A2S7U2U1</accession>
<reference evidence="2 3" key="1">
    <citation type="submission" date="2016-12" db="EMBL/GenBank/DDBJ databases">
        <title>Study of bacterial adaptation to deep sea.</title>
        <authorList>
            <person name="Song J."/>
            <person name="Yoshizawa S."/>
            <person name="Kogure K."/>
        </authorList>
    </citation>
    <scope>NUCLEOTIDE SEQUENCE [LARGE SCALE GENOMIC DNA]</scope>
    <source>
        <strain evidence="2 3">SAORIC-165</strain>
    </source>
</reference>
<dbReference type="Proteomes" id="UP000239907">
    <property type="component" value="Unassembled WGS sequence"/>
</dbReference>
<dbReference type="AlphaFoldDB" id="A0A2S7U2U1"/>
<dbReference type="InterPro" id="IPR029261">
    <property type="entry name" value="Transposase_Znf"/>
</dbReference>
<evidence type="ECO:0000259" key="1">
    <source>
        <dbReference type="Pfam" id="PF14690"/>
    </source>
</evidence>
<evidence type="ECO:0000313" key="3">
    <source>
        <dbReference type="Proteomes" id="UP000239907"/>
    </source>
</evidence>